<dbReference type="AlphaFoldDB" id="A0A2T2WQB1"/>
<dbReference type="GO" id="GO:0016787">
    <property type="term" value="F:hydrolase activity"/>
    <property type="evidence" value="ECO:0007669"/>
    <property type="project" value="InterPro"/>
</dbReference>
<dbReference type="GO" id="GO:0005524">
    <property type="term" value="F:ATP binding"/>
    <property type="evidence" value="ECO:0007669"/>
    <property type="project" value="InterPro"/>
</dbReference>
<gene>
    <name evidence="2" type="ORF">C7B46_21080</name>
</gene>
<dbReference type="Pfam" id="PF04851">
    <property type="entry name" value="ResIII"/>
    <property type="match status" value="1"/>
</dbReference>
<dbReference type="InterPro" id="IPR027417">
    <property type="entry name" value="P-loop_NTPase"/>
</dbReference>
<evidence type="ECO:0000313" key="3">
    <source>
        <dbReference type="Proteomes" id="UP000242972"/>
    </source>
</evidence>
<accession>A0A2T2WQB1</accession>
<reference evidence="2 3" key="1">
    <citation type="journal article" date="2014" name="BMC Genomics">
        <title>Comparison of environmental and isolate Sulfobacillus genomes reveals diverse carbon, sulfur, nitrogen, and hydrogen metabolisms.</title>
        <authorList>
            <person name="Justice N.B."/>
            <person name="Norman A."/>
            <person name="Brown C.T."/>
            <person name="Singh A."/>
            <person name="Thomas B.C."/>
            <person name="Banfield J.F."/>
        </authorList>
    </citation>
    <scope>NUCLEOTIDE SEQUENCE [LARGE SCALE GENOMIC DNA]</scope>
    <source>
        <strain evidence="2">AMDSBA4</strain>
    </source>
</reference>
<name>A0A2T2WQB1_9FIRM</name>
<evidence type="ECO:0000259" key="1">
    <source>
        <dbReference type="Pfam" id="PF04851"/>
    </source>
</evidence>
<dbReference type="Proteomes" id="UP000242972">
    <property type="component" value="Unassembled WGS sequence"/>
</dbReference>
<dbReference type="GO" id="GO:0003677">
    <property type="term" value="F:DNA binding"/>
    <property type="evidence" value="ECO:0007669"/>
    <property type="project" value="InterPro"/>
</dbReference>
<feature type="non-terminal residue" evidence="2">
    <location>
        <position position="64"/>
    </location>
</feature>
<evidence type="ECO:0000313" key="2">
    <source>
        <dbReference type="EMBL" id="PSR24422.1"/>
    </source>
</evidence>
<sequence>MDNGIDITLRPYQESALVAADQALQAGVTKQIWSMATGLGKTFSGTFYAMRRNQPTLWLVHRDE</sequence>
<feature type="domain" description="Helicase/UvrB N-terminal" evidence="1">
    <location>
        <begin position="7"/>
        <end position="63"/>
    </location>
</feature>
<proteinExistence type="predicted"/>
<organism evidence="2 3">
    <name type="scientific">Sulfobacillus benefaciens</name>
    <dbReference type="NCBI Taxonomy" id="453960"/>
    <lineage>
        <taxon>Bacteria</taxon>
        <taxon>Bacillati</taxon>
        <taxon>Bacillota</taxon>
        <taxon>Clostridia</taxon>
        <taxon>Eubacteriales</taxon>
        <taxon>Clostridiales Family XVII. Incertae Sedis</taxon>
        <taxon>Sulfobacillus</taxon>
    </lineage>
</organism>
<dbReference type="SUPFAM" id="SSF52540">
    <property type="entry name" value="P-loop containing nucleoside triphosphate hydrolases"/>
    <property type="match status" value="1"/>
</dbReference>
<dbReference type="EMBL" id="PXYW01000178">
    <property type="protein sequence ID" value="PSR24422.1"/>
    <property type="molecule type" value="Genomic_DNA"/>
</dbReference>
<dbReference type="InterPro" id="IPR006935">
    <property type="entry name" value="Helicase/UvrB_N"/>
</dbReference>
<dbReference type="Gene3D" id="3.40.50.300">
    <property type="entry name" value="P-loop containing nucleotide triphosphate hydrolases"/>
    <property type="match status" value="1"/>
</dbReference>
<protein>
    <recommendedName>
        <fullName evidence="1">Helicase/UvrB N-terminal domain-containing protein</fullName>
    </recommendedName>
</protein>
<comment type="caution">
    <text evidence="2">The sequence shown here is derived from an EMBL/GenBank/DDBJ whole genome shotgun (WGS) entry which is preliminary data.</text>
</comment>